<organism evidence="1 2">
    <name type="scientific">Lentinula lateritia</name>
    <dbReference type="NCBI Taxonomy" id="40482"/>
    <lineage>
        <taxon>Eukaryota</taxon>
        <taxon>Fungi</taxon>
        <taxon>Dikarya</taxon>
        <taxon>Basidiomycota</taxon>
        <taxon>Agaricomycotina</taxon>
        <taxon>Agaricomycetes</taxon>
        <taxon>Agaricomycetidae</taxon>
        <taxon>Agaricales</taxon>
        <taxon>Marasmiineae</taxon>
        <taxon>Omphalotaceae</taxon>
        <taxon>Lentinula</taxon>
    </lineage>
</organism>
<proteinExistence type="predicted"/>
<accession>A0A9W9B0I6</accession>
<gene>
    <name evidence="1" type="ORF">C8J55DRAFT_555075</name>
</gene>
<reference evidence="1" key="2">
    <citation type="journal article" date="2023" name="Proc. Natl. Acad. Sci. U.S.A.">
        <title>A global phylogenomic analysis of the shiitake genus Lentinula.</title>
        <authorList>
            <person name="Sierra-Patev S."/>
            <person name="Min B."/>
            <person name="Naranjo-Ortiz M."/>
            <person name="Looney B."/>
            <person name="Konkel Z."/>
            <person name="Slot J.C."/>
            <person name="Sakamoto Y."/>
            <person name="Steenwyk J.L."/>
            <person name="Rokas A."/>
            <person name="Carro J."/>
            <person name="Camarero S."/>
            <person name="Ferreira P."/>
            <person name="Molpeceres G."/>
            <person name="Ruiz-Duenas F.J."/>
            <person name="Serrano A."/>
            <person name="Henrissat B."/>
            <person name="Drula E."/>
            <person name="Hughes K.W."/>
            <person name="Mata J.L."/>
            <person name="Ishikawa N.K."/>
            <person name="Vargas-Isla R."/>
            <person name="Ushijima S."/>
            <person name="Smith C.A."/>
            <person name="Donoghue J."/>
            <person name="Ahrendt S."/>
            <person name="Andreopoulos W."/>
            <person name="He G."/>
            <person name="LaButti K."/>
            <person name="Lipzen A."/>
            <person name="Ng V."/>
            <person name="Riley R."/>
            <person name="Sandor L."/>
            <person name="Barry K."/>
            <person name="Martinez A.T."/>
            <person name="Xiao Y."/>
            <person name="Gibbons J.G."/>
            <person name="Terashima K."/>
            <person name="Grigoriev I.V."/>
            <person name="Hibbett D."/>
        </authorList>
    </citation>
    <scope>NUCLEOTIDE SEQUENCE</scope>
    <source>
        <strain evidence="1">Sp2 HRB7682 ss15</strain>
    </source>
</reference>
<evidence type="ECO:0000313" key="1">
    <source>
        <dbReference type="EMBL" id="KAJ4493649.1"/>
    </source>
</evidence>
<sequence length="130" mass="14653">MAANFRLNLNEVALLFIPDNTQSEIREACIVQVIVRSIGMAANRSPSVDDCATFFCYADEISSVVQNVVLGHLAYPGLPTAFVLRGEKYILHAKRKEWKAGKDYSFKWGEEVINAAAEKWIFEMVPRIND</sequence>
<dbReference type="AlphaFoldDB" id="A0A9W9B0I6"/>
<name>A0A9W9B0I6_9AGAR</name>
<protein>
    <submittedName>
        <fullName evidence="1">Uncharacterized protein</fullName>
    </submittedName>
</protein>
<evidence type="ECO:0000313" key="2">
    <source>
        <dbReference type="Proteomes" id="UP001150238"/>
    </source>
</evidence>
<dbReference type="Proteomes" id="UP001150238">
    <property type="component" value="Unassembled WGS sequence"/>
</dbReference>
<reference evidence="1" key="1">
    <citation type="submission" date="2022-08" db="EMBL/GenBank/DDBJ databases">
        <authorList>
            <consortium name="DOE Joint Genome Institute"/>
            <person name="Min B."/>
            <person name="Riley R."/>
            <person name="Sierra-Patev S."/>
            <person name="Naranjo-Ortiz M."/>
            <person name="Looney B."/>
            <person name="Konkel Z."/>
            <person name="Slot J.C."/>
            <person name="Sakamoto Y."/>
            <person name="Steenwyk J.L."/>
            <person name="Rokas A."/>
            <person name="Carro J."/>
            <person name="Camarero S."/>
            <person name="Ferreira P."/>
            <person name="Molpeceres G."/>
            <person name="Ruiz-Duenas F.J."/>
            <person name="Serrano A."/>
            <person name="Henrissat B."/>
            <person name="Drula E."/>
            <person name="Hughes K.W."/>
            <person name="Mata J.L."/>
            <person name="Ishikawa N.K."/>
            <person name="Vargas-Isla R."/>
            <person name="Ushijima S."/>
            <person name="Smith C.A."/>
            <person name="Ahrendt S."/>
            <person name="Andreopoulos W."/>
            <person name="He G."/>
            <person name="Labutti K."/>
            <person name="Lipzen A."/>
            <person name="Ng V."/>
            <person name="Sandor L."/>
            <person name="Barry K."/>
            <person name="Martinez A.T."/>
            <person name="Xiao Y."/>
            <person name="Gibbons J.G."/>
            <person name="Terashima K."/>
            <person name="Hibbett D.S."/>
            <person name="Grigoriev I.V."/>
        </authorList>
    </citation>
    <scope>NUCLEOTIDE SEQUENCE</scope>
    <source>
        <strain evidence="1">Sp2 HRB7682 ss15</strain>
    </source>
</reference>
<comment type="caution">
    <text evidence="1">The sequence shown here is derived from an EMBL/GenBank/DDBJ whole genome shotgun (WGS) entry which is preliminary data.</text>
</comment>
<dbReference type="EMBL" id="JANVFS010000003">
    <property type="protein sequence ID" value="KAJ4493649.1"/>
    <property type="molecule type" value="Genomic_DNA"/>
</dbReference>